<keyword evidence="2" id="KW-1185">Reference proteome</keyword>
<evidence type="ECO:0000313" key="2">
    <source>
        <dbReference type="Proteomes" id="UP000606044"/>
    </source>
</evidence>
<evidence type="ECO:0000313" key="1">
    <source>
        <dbReference type="EMBL" id="GGF57974.1"/>
    </source>
</evidence>
<reference evidence="1" key="1">
    <citation type="journal article" date="2014" name="Int. J. Syst. Evol. Microbiol.">
        <title>Complete genome sequence of Corynebacterium casei LMG S-19264T (=DSM 44701T), isolated from a smear-ripened cheese.</title>
        <authorList>
            <consortium name="US DOE Joint Genome Institute (JGI-PGF)"/>
            <person name="Walter F."/>
            <person name="Albersmeier A."/>
            <person name="Kalinowski J."/>
            <person name="Ruckert C."/>
        </authorList>
    </citation>
    <scope>NUCLEOTIDE SEQUENCE</scope>
    <source>
        <strain evidence="1">CCM 7897</strain>
    </source>
</reference>
<reference evidence="1" key="2">
    <citation type="submission" date="2020-09" db="EMBL/GenBank/DDBJ databases">
        <authorList>
            <person name="Sun Q."/>
            <person name="Sedlacek I."/>
        </authorList>
    </citation>
    <scope>NUCLEOTIDE SEQUENCE</scope>
    <source>
        <strain evidence="1">CCM 7897</strain>
    </source>
</reference>
<protein>
    <recommendedName>
        <fullName evidence="3">Nif11 domain-containing protein</fullName>
    </recommendedName>
</protein>
<comment type="caution">
    <text evidence="1">The sequence shown here is derived from an EMBL/GenBank/DDBJ whole genome shotgun (WGS) entry which is preliminary data.</text>
</comment>
<dbReference type="AlphaFoldDB" id="A0A917BV51"/>
<proteinExistence type="predicted"/>
<sequence length="83" mass="8727">MAQAEIERLISDLNADTALRDRLAPQLDACPDAETAATLLRAAGYGVDAADLPRQAQPLDDAALDGVAGGADGDRNQFIMKIF</sequence>
<gene>
    <name evidence="1" type="ORF">GCM10007301_17140</name>
</gene>
<accession>A0A917BV51</accession>
<organism evidence="1 2">
    <name type="scientific">Azorhizobium oxalatiphilum</name>
    <dbReference type="NCBI Taxonomy" id="980631"/>
    <lineage>
        <taxon>Bacteria</taxon>
        <taxon>Pseudomonadati</taxon>
        <taxon>Pseudomonadota</taxon>
        <taxon>Alphaproteobacteria</taxon>
        <taxon>Hyphomicrobiales</taxon>
        <taxon>Xanthobacteraceae</taxon>
        <taxon>Azorhizobium</taxon>
    </lineage>
</organism>
<dbReference type="RefSeq" id="WP_188577176.1">
    <property type="nucleotide sequence ID" value="NZ_BMCT01000001.1"/>
</dbReference>
<dbReference type="Proteomes" id="UP000606044">
    <property type="component" value="Unassembled WGS sequence"/>
</dbReference>
<dbReference type="EMBL" id="BMCT01000001">
    <property type="protein sequence ID" value="GGF57974.1"/>
    <property type="molecule type" value="Genomic_DNA"/>
</dbReference>
<evidence type="ECO:0008006" key="3">
    <source>
        <dbReference type="Google" id="ProtNLM"/>
    </source>
</evidence>
<name>A0A917BV51_9HYPH</name>